<protein>
    <submittedName>
        <fullName evidence="2">Uncharacterized protein</fullName>
    </submittedName>
</protein>
<dbReference type="AlphaFoldDB" id="A0A5B2TDZ5"/>
<proteinExistence type="predicted"/>
<comment type="caution">
    <text evidence="2">The sequence shown here is derived from an EMBL/GenBank/DDBJ whole genome shotgun (WGS) entry which is preliminary data.</text>
</comment>
<dbReference type="Proteomes" id="UP000322110">
    <property type="component" value="Unassembled WGS sequence"/>
</dbReference>
<feature type="region of interest" description="Disordered" evidence="1">
    <location>
        <begin position="1"/>
        <end position="23"/>
    </location>
</feature>
<accession>A0A5B2TDZ5</accession>
<evidence type="ECO:0000313" key="3">
    <source>
        <dbReference type="Proteomes" id="UP000322110"/>
    </source>
</evidence>
<evidence type="ECO:0000256" key="1">
    <source>
        <dbReference type="SAM" id="MobiDB-lite"/>
    </source>
</evidence>
<sequence>MRAFDGQLSGNRPISRSTEEKKRQLRDLKDALAALKPHAAATLRQSLTAKIKALETELAPRTR</sequence>
<keyword evidence="3" id="KW-1185">Reference proteome</keyword>
<reference evidence="2 3" key="1">
    <citation type="journal article" date="2015" name="Int. J. Syst. Evol. Microbiol.">
        <title>Roseomonas oryzae sp. nov., isolated from paddy rhizosphere soil.</title>
        <authorList>
            <person name="Ramaprasad E.V."/>
            <person name="Sasikala Ch."/>
            <person name="Ramana Ch.V."/>
        </authorList>
    </citation>
    <scope>NUCLEOTIDE SEQUENCE [LARGE SCALE GENOMIC DNA]</scope>
    <source>
        <strain evidence="2 3">KCTC 42542</strain>
    </source>
</reference>
<evidence type="ECO:0000313" key="2">
    <source>
        <dbReference type="EMBL" id="KAA2212712.1"/>
    </source>
</evidence>
<name>A0A5B2TDZ5_9PROT</name>
<dbReference type="RefSeq" id="WP_149812740.1">
    <property type="nucleotide sequence ID" value="NZ_VUKA01000006.1"/>
</dbReference>
<gene>
    <name evidence="2" type="ORF">F0Q34_13440</name>
</gene>
<dbReference type="EMBL" id="VUKA01000006">
    <property type="protein sequence ID" value="KAA2212712.1"/>
    <property type="molecule type" value="Genomic_DNA"/>
</dbReference>
<organism evidence="2 3">
    <name type="scientific">Teichococcus oryzae</name>
    <dbReference type="NCBI Taxonomy" id="1608942"/>
    <lineage>
        <taxon>Bacteria</taxon>
        <taxon>Pseudomonadati</taxon>
        <taxon>Pseudomonadota</taxon>
        <taxon>Alphaproteobacteria</taxon>
        <taxon>Acetobacterales</taxon>
        <taxon>Roseomonadaceae</taxon>
        <taxon>Roseomonas</taxon>
    </lineage>
</organism>